<comment type="caution">
    <text evidence="5">The sequence shown here is derived from an EMBL/GenBank/DDBJ whole genome shotgun (WGS) entry which is preliminary data.</text>
</comment>
<reference evidence="5 6" key="1">
    <citation type="journal article" date="2015" name="Genome Announc.">
        <title>Expanding the biotechnology potential of lactobacilli through comparative genomics of 213 strains and associated genera.</title>
        <authorList>
            <person name="Sun Z."/>
            <person name="Harris H.M."/>
            <person name="McCann A."/>
            <person name="Guo C."/>
            <person name="Argimon S."/>
            <person name="Zhang W."/>
            <person name="Yang X."/>
            <person name="Jeffery I.B."/>
            <person name="Cooney J.C."/>
            <person name="Kagawa T.F."/>
            <person name="Liu W."/>
            <person name="Song Y."/>
            <person name="Salvetti E."/>
            <person name="Wrobel A."/>
            <person name="Rasinkangas P."/>
            <person name="Parkhill J."/>
            <person name="Rea M.C."/>
            <person name="O'Sullivan O."/>
            <person name="Ritari J."/>
            <person name="Douillard F.P."/>
            <person name="Paul Ross R."/>
            <person name="Yang R."/>
            <person name="Briner A.E."/>
            <person name="Felis G.E."/>
            <person name="de Vos W.M."/>
            <person name="Barrangou R."/>
            <person name="Klaenhammer T.R."/>
            <person name="Caufield P.W."/>
            <person name="Cui Y."/>
            <person name="Zhang H."/>
            <person name="O'Toole P.W."/>
        </authorList>
    </citation>
    <scope>NUCLEOTIDE SEQUENCE [LARGE SCALE GENOMIC DNA]</scope>
    <source>
        <strain evidence="5 6">DSM 12361</strain>
    </source>
</reference>
<feature type="DNA-binding region" description="H-T-H motif" evidence="2">
    <location>
        <begin position="31"/>
        <end position="50"/>
    </location>
</feature>
<evidence type="ECO:0000313" key="6">
    <source>
        <dbReference type="Proteomes" id="UP000051794"/>
    </source>
</evidence>
<dbReference type="SUPFAM" id="SSF46689">
    <property type="entry name" value="Homeodomain-like"/>
    <property type="match status" value="1"/>
</dbReference>
<dbReference type="EMBL" id="AZCK01000009">
    <property type="protein sequence ID" value="KRK23347.1"/>
    <property type="molecule type" value="Genomic_DNA"/>
</dbReference>
<dbReference type="InterPro" id="IPR050624">
    <property type="entry name" value="HTH-type_Tx_Regulator"/>
</dbReference>
<dbReference type="Pfam" id="PF00440">
    <property type="entry name" value="TetR_N"/>
    <property type="match status" value="1"/>
</dbReference>
<accession>A0A0R1FSQ3</accession>
<protein>
    <recommendedName>
        <fullName evidence="4">HTH tetR-type domain-containing protein</fullName>
    </recommendedName>
</protein>
<dbReference type="InterPro" id="IPR001647">
    <property type="entry name" value="HTH_TetR"/>
</dbReference>
<keyword evidence="3" id="KW-1133">Transmembrane helix</keyword>
<dbReference type="PROSITE" id="PS50977">
    <property type="entry name" value="HTH_TETR_2"/>
    <property type="match status" value="1"/>
</dbReference>
<keyword evidence="1 2" id="KW-0238">DNA-binding</keyword>
<dbReference type="Pfam" id="PF14278">
    <property type="entry name" value="TetR_C_8"/>
    <property type="match status" value="1"/>
</dbReference>
<dbReference type="Proteomes" id="UP000051794">
    <property type="component" value="Unassembled WGS sequence"/>
</dbReference>
<feature type="transmembrane region" description="Helical" evidence="3">
    <location>
        <begin position="147"/>
        <end position="165"/>
    </location>
</feature>
<evidence type="ECO:0000313" key="5">
    <source>
        <dbReference type="EMBL" id="KRK23347.1"/>
    </source>
</evidence>
<evidence type="ECO:0000256" key="2">
    <source>
        <dbReference type="PROSITE-ProRule" id="PRU00335"/>
    </source>
</evidence>
<proteinExistence type="predicted"/>
<dbReference type="PANTHER" id="PTHR43479:SF11">
    <property type="entry name" value="ACREF_ENVCD OPERON REPRESSOR-RELATED"/>
    <property type="match status" value="1"/>
</dbReference>
<dbReference type="AlphaFoldDB" id="A0A0R1FSQ3"/>
<sequence length="184" mass="21617">MKYEKKRELTRNKIVNAFIEVSRKKGVEGVTVSDIIKKAQINRSTFYRYYTDKIDLEEQIEDQIIGEIKAANSDLKETDNKDIDSAAKKFIYRFLTVIENNQPVLEVMISENGDIRFPIKMLKFFSEMVVSTTNVFAHDMSSKDKKLFSAFNASTALGIIVFWIHHFDEYDKDYVYNFLMTREY</sequence>
<dbReference type="PATRIC" id="fig|1423768.3.peg.1278"/>
<dbReference type="PANTHER" id="PTHR43479">
    <property type="entry name" value="ACREF/ENVCD OPERON REPRESSOR-RELATED"/>
    <property type="match status" value="1"/>
</dbReference>
<evidence type="ECO:0000259" key="4">
    <source>
        <dbReference type="PROSITE" id="PS50977"/>
    </source>
</evidence>
<dbReference type="Gene3D" id="1.10.357.10">
    <property type="entry name" value="Tetracycline Repressor, domain 2"/>
    <property type="match status" value="1"/>
</dbReference>
<dbReference type="GO" id="GO:0003677">
    <property type="term" value="F:DNA binding"/>
    <property type="evidence" value="ECO:0007669"/>
    <property type="project" value="UniProtKB-UniRule"/>
</dbReference>
<organism evidence="5 6">
    <name type="scientific">Apilactobacillus kunkeei DSM 12361 = ATCC 700308</name>
    <dbReference type="NCBI Taxonomy" id="1423768"/>
    <lineage>
        <taxon>Bacteria</taxon>
        <taxon>Bacillati</taxon>
        <taxon>Bacillota</taxon>
        <taxon>Bacilli</taxon>
        <taxon>Lactobacillales</taxon>
        <taxon>Lactobacillaceae</taxon>
        <taxon>Apilactobacillus</taxon>
    </lineage>
</organism>
<keyword evidence="3" id="KW-0472">Membrane</keyword>
<gene>
    <name evidence="5" type="ORF">FD43_GL001336</name>
</gene>
<keyword evidence="3" id="KW-0812">Transmembrane</keyword>
<evidence type="ECO:0000256" key="1">
    <source>
        <dbReference type="ARBA" id="ARBA00023125"/>
    </source>
</evidence>
<evidence type="ECO:0000256" key="3">
    <source>
        <dbReference type="SAM" id="Phobius"/>
    </source>
</evidence>
<dbReference type="RefSeq" id="WP_054450810.1">
    <property type="nucleotide sequence ID" value="NZ_AZCK01000009.1"/>
</dbReference>
<dbReference type="InterPro" id="IPR009057">
    <property type="entry name" value="Homeodomain-like_sf"/>
</dbReference>
<name>A0A0R1FSQ3_9LACO</name>
<dbReference type="InterPro" id="IPR039532">
    <property type="entry name" value="TetR_C_Firmicutes"/>
</dbReference>
<dbReference type="GeneID" id="66349499"/>
<feature type="domain" description="HTH tetR-type" evidence="4">
    <location>
        <begin position="8"/>
        <end position="68"/>
    </location>
</feature>